<dbReference type="InterPro" id="IPR017871">
    <property type="entry name" value="ABC_transporter-like_CS"/>
</dbReference>
<evidence type="ECO:0000256" key="3">
    <source>
        <dbReference type="ARBA" id="ARBA00022723"/>
    </source>
</evidence>
<dbReference type="Gene3D" id="1.10.8.280">
    <property type="entry name" value="ABC transporter ATPase domain-like"/>
    <property type="match status" value="1"/>
</dbReference>
<evidence type="ECO:0000256" key="7">
    <source>
        <dbReference type="ARBA" id="ARBA00022769"/>
    </source>
</evidence>
<evidence type="ECO:0000256" key="10">
    <source>
        <dbReference type="ARBA" id="ARBA00022840"/>
    </source>
</evidence>
<evidence type="ECO:0000256" key="16">
    <source>
        <dbReference type="ARBA" id="ARBA00042156"/>
    </source>
</evidence>
<dbReference type="GO" id="GO:0005737">
    <property type="term" value="C:cytoplasm"/>
    <property type="evidence" value="ECO:0007669"/>
    <property type="project" value="UniProtKB-SubCell"/>
</dbReference>
<evidence type="ECO:0000256" key="8">
    <source>
        <dbReference type="ARBA" id="ARBA00022771"/>
    </source>
</evidence>
<dbReference type="KEGG" id="bbae:FRD01_02325"/>
<evidence type="ECO:0000313" key="18">
    <source>
        <dbReference type="EMBL" id="QED26113.1"/>
    </source>
</evidence>
<dbReference type="Gene3D" id="3.30.1490.20">
    <property type="entry name" value="ATP-grasp fold, A domain"/>
    <property type="match status" value="1"/>
</dbReference>
<feature type="domain" description="ABC transporter" evidence="17">
    <location>
        <begin position="576"/>
        <end position="916"/>
    </location>
</feature>
<keyword evidence="19" id="KW-1185">Reference proteome</keyword>
<keyword evidence="13" id="KW-0234">DNA repair</keyword>
<keyword evidence="2" id="KW-0963">Cytoplasm</keyword>
<evidence type="ECO:0000256" key="14">
    <source>
        <dbReference type="ARBA" id="ARBA00038000"/>
    </source>
</evidence>
<keyword evidence="11" id="KW-0267">Excision nuclease</keyword>
<dbReference type="GO" id="GO:0016887">
    <property type="term" value="F:ATP hydrolysis activity"/>
    <property type="evidence" value="ECO:0007669"/>
    <property type="project" value="InterPro"/>
</dbReference>
<comment type="subcellular location">
    <subcellularLocation>
        <location evidence="1">Cytoplasm</location>
    </subcellularLocation>
</comment>
<dbReference type="Pfam" id="PF17755">
    <property type="entry name" value="UvrA_DNA-bind"/>
    <property type="match status" value="1"/>
</dbReference>
<dbReference type="InterPro" id="IPR004602">
    <property type="entry name" value="UvrA"/>
</dbReference>
<dbReference type="PROSITE" id="PS50893">
    <property type="entry name" value="ABC_TRANSPORTER_2"/>
    <property type="match status" value="1"/>
</dbReference>
<dbReference type="InterPro" id="IPR013815">
    <property type="entry name" value="ATP_grasp_subdomain_1"/>
</dbReference>
<keyword evidence="7" id="KW-0228">DNA excision</keyword>
<protein>
    <recommendedName>
        <fullName evidence="15">UvrABC system protein A</fullName>
    </recommendedName>
    <alternativeName>
        <fullName evidence="16">Excinuclease ABC subunit A</fullName>
    </alternativeName>
</protein>
<dbReference type="PANTHER" id="PTHR43152:SF3">
    <property type="entry name" value="UVRABC SYSTEM PROTEIN A"/>
    <property type="match status" value="1"/>
</dbReference>
<dbReference type="InterPro" id="IPR003439">
    <property type="entry name" value="ABC_transporter-like_ATP-bd"/>
</dbReference>
<keyword evidence="9" id="KW-0862">Zinc</keyword>
<dbReference type="SUPFAM" id="SSF52540">
    <property type="entry name" value="P-loop containing nucleoside triphosphate hydrolases"/>
    <property type="match status" value="2"/>
</dbReference>
<keyword evidence="8" id="KW-0863">Zinc-finger</keyword>
<evidence type="ECO:0000256" key="15">
    <source>
        <dbReference type="ARBA" id="ARBA00039316"/>
    </source>
</evidence>
<sequence length="919" mass="101174">MQTRITELKGAKTNNLKNVTCALHHNTLTVVTGVSGSGKSSLAFDTFYAEGQRRYTESLSTYARQFLQRMQKPPFQSMTNIQPAVALRQKNEINNARSTVSTVTELDDHFGLLFTHAGVTHCPSCRAVVRRDNVPNVMDYLLTKLADKRLVIVADVEAPSEHRNAILTQLIQEGFRRMWIDGQAVDFADDEVESLLSRDVFSVVVDRVVANEEGKGRVREAIETAFGVGKGRIRVFEHRSENPEIVFDRAFACNECGESLVEPQPALFSFNSSLGACQACNGYGRSVGLDFKKIIPNAGKTLHEGAVAAFQTPKHSAWQRKLISACMKRGVPIDIPFGKLRREDQTWVKNGDATWPGVRGFFEELKGEQYKVHVRIFMAKFRGFDDCEACLGTRLSQDARNTTVKSKTIADVWAMSILEASEFFESLELDEVESAKVHHLLEEIQYRLKYLNEVGLGYLQLGRQSRTLSGGEMQRIHLTTNLGRALTDTLYVLDEPTAGLHARDSARLLTILKGLRDLGNTVLVVEHDPDIIEGSDRVIEIGPRGGEQGGELLFEGTIKEFENEDTPTSNSLHSRVHVPSNAKQSQSAIEICGASENNLENVHVKLPCGQLVAITGVSGSGKSTLMNSVLYNNWLRLHQGGVDAGAVEEIRGLEQFSELVLMDQAAIGRSSRSNPLTYSGAYDDLRKLFSKSDDAKKLGLSTGDFSFNVPGGRCESCQGLGYVTVEMHFMADIEVVCEECNGRRFGPRVLAAKYRGKTIQDVFEMTIREALEFFTKSNAIRKKLQPFADVGLGYLKLGQATSTLSGGEAQRVKLASYIGSGKSRQSTDKPIAFIFDEPTIGLHLLDIETLLKALRQLIQAGDSVFVIEHNIDFIANCDWVIDLGPGAGPDGGKIVAEGPPKEIAKNPESLTGQYLGASV</sequence>
<dbReference type="PROSITE" id="PS00211">
    <property type="entry name" value="ABC_TRANSPORTER_1"/>
    <property type="match status" value="1"/>
</dbReference>
<dbReference type="GO" id="GO:0008270">
    <property type="term" value="F:zinc ion binding"/>
    <property type="evidence" value="ECO:0007669"/>
    <property type="project" value="UniProtKB-KW"/>
</dbReference>
<reference evidence="18 19" key="1">
    <citation type="submission" date="2019-08" db="EMBL/GenBank/DDBJ databases">
        <authorList>
            <person name="Liang Q."/>
        </authorList>
    </citation>
    <scope>NUCLEOTIDE SEQUENCE [LARGE SCALE GENOMIC DNA]</scope>
    <source>
        <strain evidence="18 19">V1718</strain>
    </source>
</reference>
<evidence type="ECO:0000256" key="2">
    <source>
        <dbReference type="ARBA" id="ARBA00022490"/>
    </source>
</evidence>
<dbReference type="Gene3D" id="3.40.50.300">
    <property type="entry name" value="P-loop containing nucleotide triphosphate hydrolases"/>
    <property type="match status" value="2"/>
</dbReference>
<keyword evidence="4" id="KW-0677">Repeat</keyword>
<dbReference type="Proteomes" id="UP000321595">
    <property type="component" value="Chromosome"/>
</dbReference>
<evidence type="ECO:0000313" key="19">
    <source>
        <dbReference type="Proteomes" id="UP000321595"/>
    </source>
</evidence>
<dbReference type="RefSeq" id="WP_146957271.1">
    <property type="nucleotide sequence ID" value="NZ_CP042467.1"/>
</dbReference>
<evidence type="ECO:0000256" key="9">
    <source>
        <dbReference type="ARBA" id="ARBA00022833"/>
    </source>
</evidence>
<dbReference type="InterPro" id="IPR041102">
    <property type="entry name" value="UvrA_inter"/>
</dbReference>
<keyword evidence="10" id="KW-0067">ATP-binding</keyword>
<dbReference type="AlphaFoldDB" id="A0A5B8XPX8"/>
<dbReference type="GO" id="GO:0006289">
    <property type="term" value="P:nucleotide-excision repair"/>
    <property type="evidence" value="ECO:0007669"/>
    <property type="project" value="InterPro"/>
</dbReference>
<evidence type="ECO:0000256" key="12">
    <source>
        <dbReference type="ARBA" id="ARBA00023125"/>
    </source>
</evidence>
<keyword evidence="5" id="KW-0547">Nucleotide-binding</keyword>
<evidence type="ECO:0000256" key="6">
    <source>
        <dbReference type="ARBA" id="ARBA00022763"/>
    </source>
</evidence>
<keyword evidence="12" id="KW-0238">DNA-binding</keyword>
<evidence type="ECO:0000259" key="17">
    <source>
        <dbReference type="PROSITE" id="PS50893"/>
    </source>
</evidence>
<evidence type="ECO:0000256" key="5">
    <source>
        <dbReference type="ARBA" id="ARBA00022741"/>
    </source>
</evidence>
<evidence type="ECO:0000256" key="13">
    <source>
        <dbReference type="ARBA" id="ARBA00023204"/>
    </source>
</evidence>
<evidence type="ECO:0000256" key="1">
    <source>
        <dbReference type="ARBA" id="ARBA00004496"/>
    </source>
</evidence>
<proteinExistence type="inferred from homology"/>
<comment type="similarity">
    <text evidence="14">Belongs to the ABC transporter superfamily. UvrA family.</text>
</comment>
<name>A0A5B8XPX8_9DELT</name>
<dbReference type="NCBIfam" id="TIGR00630">
    <property type="entry name" value="uvra"/>
    <property type="match status" value="1"/>
</dbReference>
<dbReference type="GO" id="GO:0009380">
    <property type="term" value="C:excinuclease repair complex"/>
    <property type="evidence" value="ECO:0007669"/>
    <property type="project" value="InterPro"/>
</dbReference>
<dbReference type="GO" id="GO:0004518">
    <property type="term" value="F:nuclease activity"/>
    <property type="evidence" value="ECO:0007669"/>
    <property type="project" value="UniProtKB-KW"/>
</dbReference>
<dbReference type="GO" id="GO:0005524">
    <property type="term" value="F:ATP binding"/>
    <property type="evidence" value="ECO:0007669"/>
    <property type="project" value="UniProtKB-KW"/>
</dbReference>
<organism evidence="18 19">
    <name type="scientific">Microvenator marinus</name>
    <dbReference type="NCBI Taxonomy" id="2600177"/>
    <lineage>
        <taxon>Bacteria</taxon>
        <taxon>Deltaproteobacteria</taxon>
        <taxon>Bradymonadales</taxon>
        <taxon>Microvenatoraceae</taxon>
        <taxon>Microvenator</taxon>
    </lineage>
</organism>
<dbReference type="InterPro" id="IPR027417">
    <property type="entry name" value="P-loop_NTPase"/>
</dbReference>
<keyword evidence="3" id="KW-0479">Metal-binding</keyword>
<dbReference type="InterPro" id="IPR041552">
    <property type="entry name" value="UvrA_DNA-bd"/>
</dbReference>
<evidence type="ECO:0000256" key="11">
    <source>
        <dbReference type="ARBA" id="ARBA00022881"/>
    </source>
</evidence>
<accession>A0A5B8XPX8</accession>
<dbReference type="Pfam" id="PF00005">
    <property type="entry name" value="ABC_tran"/>
    <property type="match status" value="1"/>
</dbReference>
<dbReference type="PANTHER" id="PTHR43152">
    <property type="entry name" value="UVRABC SYSTEM PROTEIN A"/>
    <property type="match status" value="1"/>
</dbReference>
<evidence type="ECO:0000256" key="4">
    <source>
        <dbReference type="ARBA" id="ARBA00022737"/>
    </source>
</evidence>
<dbReference type="OrthoDB" id="9809851at2"/>
<dbReference type="Gene3D" id="1.20.1580.10">
    <property type="entry name" value="ABC transporter ATPase like domain"/>
    <property type="match status" value="2"/>
</dbReference>
<keyword evidence="6" id="KW-0227">DNA damage</keyword>
<dbReference type="Pfam" id="PF17760">
    <property type="entry name" value="UvrA_inter"/>
    <property type="match status" value="1"/>
</dbReference>
<dbReference type="GO" id="GO:0003677">
    <property type="term" value="F:DNA binding"/>
    <property type="evidence" value="ECO:0007669"/>
    <property type="project" value="UniProtKB-KW"/>
</dbReference>
<gene>
    <name evidence="18" type="primary">uvrA</name>
    <name evidence="18" type="ORF">FRD01_02325</name>
</gene>
<dbReference type="EMBL" id="CP042467">
    <property type="protein sequence ID" value="QED26113.1"/>
    <property type="molecule type" value="Genomic_DNA"/>
</dbReference>